<dbReference type="Proteomes" id="UP000703661">
    <property type="component" value="Unassembled WGS sequence"/>
</dbReference>
<feature type="region of interest" description="Disordered" evidence="2">
    <location>
        <begin position="1462"/>
        <end position="1485"/>
    </location>
</feature>
<gene>
    <name evidence="3" type="primary">TFC4</name>
    <name evidence="3" type="ORF">BGZ80_004015</name>
</gene>
<feature type="compositionally biased region" description="Low complexity" evidence="2">
    <location>
        <begin position="1036"/>
        <end position="1050"/>
    </location>
</feature>
<keyword evidence="4" id="KW-1185">Reference proteome</keyword>
<feature type="compositionally biased region" description="Basic and acidic residues" evidence="2">
    <location>
        <begin position="557"/>
        <end position="569"/>
    </location>
</feature>
<evidence type="ECO:0000313" key="4">
    <source>
        <dbReference type="Proteomes" id="UP000703661"/>
    </source>
</evidence>
<feature type="compositionally biased region" description="Polar residues" evidence="2">
    <location>
        <begin position="1014"/>
        <end position="1035"/>
    </location>
</feature>
<feature type="region of interest" description="Disordered" evidence="2">
    <location>
        <begin position="1503"/>
        <end position="1562"/>
    </location>
</feature>
<comment type="caution">
    <text evidence="3">The sequence shown here is derived from an EMBL/GenBank/DDBJ whole genome shotgun (WGS) entry which is preliminary data.</text>
</comment>
<dbReference type="EMBL" id="JAAAID010000021">
    <property type="protein sequence ID" value="KAG0024349.1"/>
    <property type="molecule type" value="Genomic_DNA"/>
</dbReference>
<feature type="compositionally biased region" description="Acidic residues" evidence="2">
    <location>
        <begin position="1509"/>
        <end position="1530"/>
    </location>
</feature>
<dbReference type="PROSITE" id="PS50005">
    <property type="entry name" value="TPR"/>
    <property type="match status" value="2"/>
</dbReference>
<name>A0A9P6T4K9_9FUNG</name>
<dbReference type="InterPro" id="IPR019734">
    <property type="entry name" value="TPR_rpt"/>
</dbReference>
<feature type="compositionally biased region" description="Basic and acidic residues" evidence="2">
    <location>
        <begin position="1462"/>
        <end position="1478"/>
    </location>
</feature>
<accession>A0A9P6T4K9</accession>
<dbReference type="GO" id="GO:0000127">
    <property type="term" value="C:transcription factor TFIIIC complex"/>
    <property type="evidence" value="ECO:0007669"/>
    <property type="project" value="TreeGrafter"/>
</dbReference>
<dbReference type="PANTHER" id="PTHR23082:SF0">
    <property type="entry name" value="GENERAL TRANSCRIPTION FACTOR 3C POLYPEPTIDE 3"/>
    <property type="match status" value="1"/>
</dbReference>
<evidence type="ECO:0000313" key="3">
    <source>
        <dbReference type="EMBL" id="KAG0024349.1"/>
    </source>
</evidence>
<dbReference type="InterPro" id="IPR011990">
    <property type="entry name" value="TPR-like_helical_dom_sf"/>
</dbReference>
<evidence type="ECO:0000256" key="2">
    <source>
        <dbReference type="SAM" id="MobiDB-lite"/>
    </source>
</evidence>
<feature type="repeat" description="TPR" evidence="1">
    <location>
        <begin position="489"/>
        <end position="522"/>
    </location>
</feature>
<dbReference type="SMART" id="SM00028">
    <property type="entry name" value="TPR"/>
    <property type="match status" value="6"/>
</dbReference>
<dbReference type="Pfam" id="PF13432">
    <property type="entry name" value="TPR_16"/>
    <property type="match status" value="1"/>
</dbReference>
<feature type="compositionally biased region" description="Low complexity" evidence="2">
    <location>
        <begin position="1339"/>
        <end position="1353"/>
    </location>
</feature>
<dbReference type="SUPFAM" id="SSF48452">
    <property type="entry name" value="TPR-like"/>
    <property type="match status" value="1"/>
</dbReference>
<protein>
    <submittedName>
        <fullName evidence="3">Transcription factor TFIIIC subunit tfc4</fullName>
    </submittedName>
</protein>
<feature type="region of interest" description="Disordered" evidence="2">
    <location>
        <begin position="1336"/>
        <end position="1412"/>
    </location>
</feature>
<dbReference type="Gene3D" id="1.25.40.10">
    <property type="entry name" value="Tetratricopeptide repeat domain"/>
    <property type="match status" value="2"/>
</dbReference>
<feature type="compositionally biased region" description="Acidic residues" evidence="2">
    <location>
        <begin position="1127"/>
        <end position="1162"/>
    </location>
</feature>
<dbReference type="InterPro" id="IPR039340">
    <property type="entry name" value="Tfc4/TFIIIC-102/Sfc4"/>
</dbReference>
<evidence type="ECO:0000256" key="1">
    <source>
        <dbReference type="PROSITE-ProRule" id="PRU00339"/>
    </source>
</evidence>
<dbReference type="Pfam" id="PF14559">
    <property type="entry name" value="TPR_19"/>
    <property type="match status" value="1"/>
</dbReference>
<dbReference type="GO" id="GO:0006383">
    <property type="term" value="P:transcription by RNA polymerase III"/>
    <property type="evidence" value="ECO:0007669"/>
    <property type="project" value="InterPro"/>
</dbReference>
<proteinExistence type="predicted"/>
<sequence length="1596" mass="180397">MNSGSSSGRIVGQLGPELNEALDNIRLGGEDDEFNELDAEDEGDGDEEDVTLNFTHELDMQPENSRSGRMNEIISPEAISAASAVDPRKLIGAATGEGSSVPWEAISGFEPSLADDDDELDENDPALEELGLALAPKSKREKKKLQKKSANPVYPPEVQKLLGMANHAYVNRDYKEAVELYQQVIVNHPNVFQAWNIMGVIQEELGNTEKALQLYLVAAHLTPKDGALWKKLAAISKADKNDIDALWDRSIMYQILGESHKAIMGFQKILKTKQHYMPALEELVKIYSSLDQDHKRYRENMHQAMVDYEAAYLHYSSLPDRLANPSGDPFDVTDEIDGANLQNEPFGYSALNMLSELYIMFEEYEKPIQMIKVWSRRLQKRSHQTWWDDYKDDREFDTDMDDEELQASLGENRTRGLPVDLRVKLGICRLMLEEVKEAKAQFKYLWRCSVEDFPDLYEEIAELYISKQMWKEAYNVIRAMLQYDEMDIPKTWIMAGECLRHMGQLKESKDYLEQAHRADPSSVDVSMVLAEVYEEMGNLPQALTLVNYVRQVNAEKQAEAERRRREARQAKMNKGAASTSVKGGQTGALGTAPQPYLDGGQQDAKLRQLAPRPGASTSNLYISSIPWHLREAARGAMDRIREASRSRAAAEMYTSADRDRDIQLLKSIREQERSEKLTERENQSLDQQEVIEKFNKIDAIYLRIDQKEKSRAWESKREAVRMTREDRTQYIQVARELINVFKNNRGFFSKEKNKPYTGIETRAWRYRRNAADADSGLSEHARDMSERLAKAMGIGQSGPTVEEEEAIQAAQVPIPTTYKDVPFHAWYLLMIRQAVYLTYEDRYAEAAELLMVMFNANVFYSVPRRRSGIMLVLLACAMWARDHGAIINAGRWITNFGGLRPLPFKIFQGTFPPGPRNQHQIFVWSQNVTHKFLKRHIARMRKAVGKGMQRRMRKVHTVIRKPRMVTVRGPNKTFDTLPPTNSPKKRLRTDNANDGLDVPVSFPWQKATDVLAPTSDTTALRSQRNGDPAQNVTMNGQSPTSTQLTTSSGSREVLRESSIQSARSKGLSSYSPQKNSFTRVSQDSPFEESADAALARLGKRRYDGDDDTLGSVEIEGTSGRSQRDGEQYEEINGDDDYDVNDELYKTEEEEDDDDDGETEWENETSAFSRSKVYEKVGRHKGSAVNDDDDFEDDDDEDDDNDNDNDNDNDGGEDEDDGDNYDDEDEDDTQSSALRKRRSSGTKDGLGVNLAQFAECLDYAPHNPMIHLYLALQFFNLSMQRTTQNRQVALSQGFVFLQNYYRLRRAGYGPLHSIVGVQNETANWKVQASKMSMDAISTDASTTPLATPSITSPPSAAPPPAVAPSTSTSAQVPASGPESASHPAGTQLQNPTVTTSESTPTNASTSKQIEDLPPLRQCQQEAEYNFARGFHQLGQNHLAMIHYQRVLELPSWRQVEREQEALRQEAAEKEKEARREARAGARALGSQMKIERARKIRELREAKLARGEQVGEEDELPEEEFGEDSDEDDGVSGEGLNGEERGEGNRAPRAQAPRLRLVDDEDPTDLKREAAFNMAKIYMQSGAMGEAQILMRKYCTF</sequence>
<reference evidence="3" key="1">
    <citation type="journal article" date="2020" name="Fungal Divers.">
        <title>Resolving the Mortierellaceae phylogeny through synthesis of multi-gene phylogenetics and phylogenomics.</title>
        <authorList>
            <person name="Vandepol N."/>
            <person name="Liber J."/>
            <person name="Desiro A."/>
            <person name="Na H."/>
            <person name="Kennedy M."/>
            <person name="Barry K."/>
            <person name="Grigoriev I.V."/>
            <person name="Miller A.N."/>
            <person name="O'Donnell K."/>
            <person name="Stajich J.E."/>
            <person name="Bonito G."/>
        </authorList>
    </citation>
    <scope>NUCLEOTIDE SEQUENCE</scope>
    <source>
        <strain evidence="3">NRRL 2769</strain>
    </source>
</reference>
<feature type="compositionally biased region" description="Polar residues" evidence="2">
    <location>
        <begin position="1383"/>
        <end position="1406"/>
    </location>
</feature>
<feature type="repeat" description="TPR" evidence="1">
    <location>
        <begin position="192"/>
        <end position="225"/>
    </location>
</feature>
<feature type="region of interest" description="Disordered" evidence="2">
    <location>
        <begin position="1013"/>
        <end position="1166"/>
    </location>
</feature>
<feature type="region of interest" description="Disordered" evidence="2">
    <location>
        <begin position="1178"/>
        <end position="1241"/>
    </location>
</feature>
<dbReference type="PANTHER" id="PTHR23082">
    <property type="entry name" value="TRANSCRIPTION INITIATION FACTOR IIIC TFIIIC , POLYPEPTIDE 3-RELATED"/>
    <property type="match status" value="1"/>
</dbReference>
<keyword evidence="1" id="KW-0802">TPR repeat</keyword>
<feature type="compositionally biased region" description="Acidic residues" evidence="2">
    <location>
        <begin position="1185"/>
        <end position="1228"/>
    </location>
</feature>
<feature type="compositionally biased region" description="Polar residues" evidence="2">
    <location>
        <begin position="1057"/>
        <end position="1084"/>
    </location>
</feature>
<organism evidence="3 4">
    <name type="scientific">Entomortierella chlamydospora</name>
    <dbReference type="NCBI Taxonomy" id="101097"/>
    <lineage>
        <taxon>Eukaryota</taxon>
        <taxon>Fungi</taxon>
        <taxon>Fungi incertae sedis</taxon>
        <taxon>Mucoromycota</taxon>
        <taxon>Mortierellomycotina</taxon>
        <taxon>Mortierellomycetes</taxon>
        <taxon>Mortierellales</taxon>
        <taxon>Mortierellaceae</taxon>
        <taxon>Entomortierella</taxon>
    </lineage>
</organism>
<feature type="region of interest" description="Disordered" evidence="2">
    <location>
        <begin position="969"/>
        <end position="999"/>
    </location>
</feature>
<feature type="region of interest" description="Disordered" evidence="2">
    <location>
        <begin position="557"/>
        <end position="595"/>
    </location>
</feature>